<sequence length="428" mass="48926">MVFVKTHDISELTSELIGKQVVLGGWIEDLRKLGKMSFITLRDVSGISQVIVKGELNDNLGEINRQSVVSVKGIVQETKARDFAFEIKAEEIEVLGKAIHPLPVDPIGRVESNIDTRLNHRALDMRNQKTASIFKLRHYVLQSLRKTLTGKKFIEITTPKIIGSASEGGANLFSLEYFGKKAYLAQSPQLYKEQMTIGLERVFEISNFYRAENSHTGRHLSEFTSIDIEAAFMDYNDVMDVLESLVMEVYKYTSENCKKEQETIGHTIEVPKSPFERITYNRCIEELKSADEKVEFGDDLLDSHLRIIGDNHPGFFFLTDWPMKLKPFYIREKDEDPELSRSFDLQFGYLELSSGGTRLHNPEMLKARLKEQDLDPAQFTDHLKAFDWGMPPHSGWGMGLDRLMTTLIGIDNVREVVLYPRDPDRLSP</sequence>
<dbReference type="STRING" id="1582439.NPIRD3C_1051"/>
<dbReference type="InterPro" id="IPR004364">
    <property type="entry name" value="Aa-tRNA-synt_II"/>
</dbReference>
<comment type="caution">
    <text evidence="9">Lacks conserved residue(s) required for the propagation of feature annotation.</text>
</comment>
<dbReference type="GO" id="GO:0006422">
    <property type="term" value="P:aspartyl-tRNA aminoacylation"/>
    <property type="evidence" value="ECO:0007669"/>
    <property type="project" value="UniProtKB-UniRule"/>
</dbReference>
<dbReference type="GO" id="GO:0004815">
    <property type="term" value="F:aspartate-tRNA ligase activity"/>
    <property type="evidence" value="ECO:0007669"/>
    <property type="project" value="UniProtKB-UniRule"/>
</dbReference>
<dbReference type="SUPFAM" id="SSF55681">
    <property type="entry name" value="Class II aaRS and biotin synthetases"/>
    <property type="match status" value="1"/>
</dbReference>
<dbReference type="InterPro" id="IPR004523">
    <property type="entry name" value="Asp-tRNA_synthase_2"/>
</dbReference>
<evidence type="ECO:0000256" key="6">
    <source>
        <dbReference type="ARBA" id="ARBA00022840"/>
    </source>
</evidence>
<feature type="binding site" evidence="9">
    <location>
        <position position="354"/>
    </location>
    <ligand>
        <name>Mg(2+)</name>
        <dbReference type="ChEBI" id="CHEBI:18420"/>
        <label>2</label>
    </ligand>
</feature>
<feature type="region of interest" description="Aspartate" evidence="9">
    <location>
        <begin position="189"/>
        <end position="192"/>
    </location>
</feature>
<keyword evidence="12" id="KW-1185">Reference proteome</keyword>
<dbReference type="Gene3D" id="2.40.50.140">
    <property type="entry name" value="Nucleic acid-binding proteins"/>
    <property type="match status" value="1"/>
</dbReference>
<dbReference type="NCBIfam" id="NF003483">
    <property type="entry name" value="PRK05159.1"/>
    <property type="match status" value="1"/>
</dbReference>
<keyword evidence="7 9" id="KW-0648">Protein biosynthesis</keyword>
<keyword evidence="3 9" id="KW-0963">Cytoplasm</keyword>
<comment type="catalytic activity">
    <reaction evidence="9">
        <text>tRNA(Asp) + L-aspartate + ATP = L-aspartyl-tRNA(Asp) + AMP + diphosphate</text>
        <dbReference type="Rhea" id="RHEA:19649"/>
        <dbReference type="Rhea" id="RHEA-COMP:9660"/>
        <dbReference type="Rhea" id="RHEA-COMP:9678"/>
        <dbReference type="ChEBI" id="CHEBI:29991"/>
        <dbReference type="ChEBI" id="CHEBI:30616"/>
        <dbReference type="ChEBI" id="CHEBI:33019"/>
        <dbReference type="ChEBI" id="CHEBI:78442"/>
        <dbReference type="ChEBI" id="CHEBI:78516"/>
        <dbReference type="ChEBI" id="CHEBI:456215"/>
        <dbReference type="EC" id="6.1.1.12"/>
    </reaction>
</comment>
<name>A0A0C5BR78_9ARCH</name>
<dbReference type="Pfam" id="PF01336">
    <property type="entry name" value="tRNA_anti-codon"/>
    <property type="match status" value="1"/>
</dbReference>
<dbReference type="HOGENOM" id="CLU_004553_2_1_2"/>
<dbReference type="SUPFAM" id="SSF50249">
    <property type="entry name" value="Nucleic acid-binding proteins"/>
    <property type="match status" value="1"/>
</dbReference>
<dbReference type="HAMAP" id="MF_02075">
    <property type="entry name" value="Asp_tRNA_synth_type2"/>
    <property type="match status" value="1"/>
</dbReference>
<dbReference type="Pfam" id="PF00152">
    <property type="entry name" value="tRNA-synt_2"/>
    <property type="match status" value="1"/>
</dbReference>
<dbReference type="GO" id="GO:0017101">
    <property type="term" value="C:aminoacyl-tRNA synthetase multienzyme complex"/>
    <property type="evidence" value="ECO:0007669"/>
    <property type="project" value="TreeGrafter"/>
</dbReference>
<dbReference type="InterPro" id="IPR002312">
    <property type="entry name" value="Asp/Asn-tRNA-synth_IIb"/>
</dbReference>
<evidence type="ECO:0000256" key="5">
    <source>
        <dbReference type="ARBA" id="ARBA00022741"/>
    </source>
</evidence>
<dbReference type="EMBL" id="CP010868">
    <property type="protein sequence ID" value="AJM92263.1"/>
    <property type="molecule type" value="Genomic_DNA"/>
</dbReference>
<dbReference type="PROSITE" id="PS50862">
    <property type="entry name" value="AA_TRNA_LIGASE_II"/>
    <property type="match status" value="1"/>
</dbReference>
<dbReference type="GO" id="GO:0000287">
    <property type="term" value="F:magnesium ion binding"/>
    <property type="evidence" value="ECO:0007669"/>
    <property type="project" value="UniProtKB-UniRule"/>
</dbReference>
<dbReference type="GO" id="GO:0003723">
    <property type="term" value="F:RNA binding"/>
    <property type="evidence" value="ECO:0007669"/>
    <property type="project" value="TreeGrafter"/>
</dbReference>
<keyword evidence="4 9" id="KW-0436">Ligase</keyword>
<dbReference type="NCBIfam" id="TIGR00458">
    <property type="entry name" value="aspS_nondisc"/>
    <property type="match status" value="1"/>
</dbReference>
<evidence type="ECO:0000259" key="10">
    <source>
        <dbReference type="PROSITE" id="PS50862"/>
    </source>
</evidence>
<evidence type="ECO:0000256" key="1">
    <source>
        <dbReference type="ARBA" id="ARBA00004496"/>
    </source>
</evidence>
<dbReference type="InterPro" id="IPR045864">
    <property type="entry name" value="aa-tRNA-synth_II/BPL/LPL"/>
</dbReference>
<comment type="cofactor">
    <cofactor evidence="9">
        <name>Mg(2+)</name>
        <dbReference type="ChEBI" id="CHEBI:18420"/>
    </cofactor>
    <text evidence="9">Binds 3 Mg(2+) cations per subunit. The strongest magnesium site (Mg1) is bound to the beta- and gamma-phosphates of ATP and four water molecules complete its coordination sphere.</text>
</comment>
<evidence type="ECO:0000256" key="2">
    <source>
        <dbReference type="ARBA" id="ARBA00005312"/>
    </source>
</evidence>
<feature type="binding site" evidence="9">
    <location>
        <position position="351"/>
    </location>
    <ligand>
        <name>Mg(2+)</name>
        <dbReference type="ChEBI" id="CHEBI:18420"/>
        <label>2</label>
    </ligand>
</feature>
<dbReference type="CDD" id="cd00776">
    <property type="entry name" value="AsxRS_core"/>
    <property type="match status" value="1"/>
</dbReference>
<dbReference type="GeneID" id="41600205"/>
<dbReference type="GO" id="GO:0005829">
    <property type="term" value="C:cytosol"/>
    <property type="evidence" value="ECO:0007669"/>
    <property type="project" value="TreeGrafter"/>
</dbReference>
<feature type="binding site" evidence="9">
    <location>
        <position position="354"/>
    </location>
    <ligand>
        <name>L-aspartate</name>
        <dbReference type="ChEBI" id="CHEBI:29991"/>
    </ligand>
</feature>
<evidence type="ECO:0000256" key="9">
    <source>
        <dbReference type="HAMAP-Rule" id="MF_02075"/>
    </source>
</evidence>
<dbReference type="KEGG" id="nid:NPIRD3C_1051"/>
<dbReference type="RefSeq" id="WP_148703142.1">
    <property type="nucleotide sequence ID" value="NZ_CP010868.1"/>
</dbReference>
<feature type="binding site" evidence="9">
    <location>
        <begin position="218"/>
        <end position="220"/>
    </location>
    <ligand>
        <name>ATP</name>
        <dbReference type="ChEBI" id="CHEBI:30616"/>
    </ligand>
</feature>
<evidence type="ECO:0000313" key="11">
    <source>
        <dbReference type="EMBL" id="AJM92263.1"/>
    </source>
</evidence>
<evidence type="ECO:0000256" key="3">
    <source>
        <dbReference type="ARBA" id="ARBA00022490"/>
    </source>
</evidence>
<keyword evidence="9" id="KW-0479">Metal-binding</keyword>
<keyword evidence="5 9" id="KW-0547">Nucleotide-binding</keyword>
<dbReference type="Gene3D" id="3.30.930.10">
    <property type="entry name" value="Bira Bifunctional Protein, Domain 2"/>
    <property type="match status" value="1"/>
</dbReference>
<comment type="subunit">
    <text evidence="9">Homodimer.</text>
</comment>
<dbReference type="InterPro" id="IPR006195">
    <property type="entry name" value="aa-tRNA-synth_II"/>
</dbReference>
<evidence type="ECO:0000256" key="8">
    <source>
        <dbReference type="ARBA" id="ARBA00023146"/>
    </source>
</evidence>
<keyword evidence="9" id="KW-0460">Magnesium</keyword>
<feature type="binding site" evidence="9">
    <location>
        <begin position="399"/>
        <end position="402"/>
    </location>
    <ligand>
        <name>ATP</name>
        <dbReference type="ChEBI" id="CHEBI:30616"/>
    </ligand>
</feature>
<reference evidence="11 12" key="2">
    <citation type="journal article" date="2016" name="ISME J.">
        <title>Physiological and genomic characterization of two novel marine thaumarchaeal strains indicates niche differentiation.</title>
        <authorList>
            <person name="Bayer B."/>
            <person name="Vojvoda J."/>
            <person name="Offre P."/>
            <person name="Alves R.J."/>
            <person name="Elisabeth N.H."/>
            <person name="Garcia J.A."/>
            <person name="Volland J.M."/>
            <person name="Srivastava A."/>
            <person name="Schleper C."/>
            <person name="Herndl G.J."/>
        </authorList>
    </citation>
    <scope>NUCLEOTIDE SEQUENCE [LARGE SCALE GENOMIC DNA]</scope>
    <source>
        <strain evidence="11 12">D3C</strain>
    </source>
</reference>
<dbReference type="OrthoDB" id="5908at2157"/>
<protein>
    <recommendedName>
        <fullName evidence="9">Aspartate--tRNA ligase</fullName>
        <ecNumber evidence="9">6.1.1.12</ecNumber>
    </recommendedName>
    <alternativeName>
        <fullName evidence="9">Aspartyl-tRNA synthetase</fullName>
        <shortName evidence="9">AspRS</shortName>
    </alternativeName>
</protein>
<dbReference type="InterPro" id="IPR012340">
    <property type="entry name" value="NA-bd_OB-fold"/>
</dbReference>
<comment type="similarity">
    <text evidence="2 9">Belongs to the class-II aminoacyl-tRNA synthetase family. Type 2 subfamily.</text>
</comment>
<dbReference type="PANTHER" id="PTHR43450">
    <property type="entry name" value="ASPARTYL-TRNA SYNTHETASE"/>
    <property type="match status" value="1"/>
</dbReference>
<gene>
    <name evidence="9 11" type="primary">aspS</name>
    <name evidence="11" type="ORF">NPIRD3C_1051</name>
</gene>
<evidence type="ECO:0000256" key="4">
    <source>
        <dbReference type="ARBA" id="ARBA00022598"/>
    </source>
</evidence>
<feature type="binding site" evidence="9">
    <location>
        <position position="358"/>
    </location>
    <ligand>
        <name>L-aspartate</name>
        <dbReference type="ChEBI" id="CHEBI:29991"/>
    </ligand>
</feature>
<dbReference type="GO" id="GO:0005524">
    <property type="term" value="F:ATP binding"/>
    <property type="evidence" value="ECO:0007669"/>
    <property type="project" value="UniProtKB-UniRule"/>
</dbReference>
<comment type="subcellular location">
    <subcellularLocation>
        <location evidence="1 9">Cytoplasm</location>
    </subcellularLocation>
</comment>
<feature type="binding site" evidence="9">
    <location>
        <begin position="210"/>
        <end position="212"/>
    </location>
    <ligand>
        <name>ATP</name>
        <dbReference type="ChEBI" id="CHEBI:30616"/>
    </ligand>
</feature>
<feature type="domain" description="Aminoacyl-transfer RNA synthetases class-II family profile" evidence="10">
    <location>
        <begin position="134"/>
        <end position="428"/>
    </location>
</feature>
<organism evidence="11 12">
    <name type="scientific">Nitrosopumilus piranensis</name>
    <dbReference type="NCBI Taxonomy" id="1582439"/>
    <lineage>
        <taxon>Archaea</taxon>
        <taxon>Nitrososphaerota</taxon>
        <taxon>Nitrososphaeria</taxon>
        <taxon>Nitrosopumilales</taxon>
        <taxon>Nitrosopumilaceae</taxon>
        <taxon>Nitrosopumilus</taxon>
    </lineage>
</organism>
<dbReference type="EC" id="6.1.1.12" evidence="9"/>
<dbReference type="FunFam" id="3.30.930.10:FF:000038">
    <property type="entry name" value="Aspartate--tRNA ligase"/>
    <property type="match status" value="1"/>
</dbReference>
<dbReference type="AlphaFoldDB" id="A0A0C5BR78"/>
<evidence type="ECO:0000256" key="7">
    <source>
        <dbReference type="ARBA" id="ARBA00022917"/>
    </source>
</evidence>
<comment type="function">
    <text evidence="9">Catalyzes the attachment of L-aspartate to tRNA(Asp) in a two-step reaction: L-aspartate is first activated by ATP to form Asp-AMP and then transferred to the acceptor end of tRNA(Asp).</text>
</comment>
<dbReference type="PRINTS" id="PR01042">
    <property type="entry name" value="TRNASYNTHASP"/>
</dbReference>
<feature type="binding site" evidence="9">
    <location>
        <position position="351"/>
    </location>
    <ligand>
        <name>ATP</name>
        <dbReference type="ChEBI" id="CHEBI:30616"/>
    </ligand>
</feature>
<reference evidence="12" key="1">
    <citation type="submission" date="2015-02" db="EMBL/GenBank/DDBJ databases">
        <title>Characterization of two novel Thaumarchaeota isolated from the Northern Adriatic Sea.</title>
        <authorList>
            <person name="Bayer B."/>
            <person name="Vojvoda J."/>
            <person name="Offre P."/>
            <person name="Srivastava A."/>
            <person name="Elisabeth N."/>
            <person name="Garcia J.A.L."/>
            <person name="Schleper C."/>
            <person name="Herndl G.J."/>
        </authorList>
    </citation>
    <scope>NUCLEOTIDE SEQUENCE [LARGE SCALE GENOMIC DNA]</scope>
    <source>
        <strain evidence="12">D3C</strain>
    </source>
</reference>
<accession>A0A0C5BR78</accession>
<dbReference type="PATRIC" id="fig|1582439.9.peg.1082"/>
<feature type="binding site" evidence="9">
    <location>
        <position position="210"/>
    </location>
    <ligand>
        <name>L-aspartate</name>
        <dbReference type="ChEBI" id="CHEBI:29991"/>
    </ligand>
</feature>
<keyword evidence="8 9" id="KW-0030">Aminoacyl-tRNA synthetase</keyword>
<dbReference type="Proteomes" id="UP000032027">
    <property type="component" value="Chromosome"/>
</dbReference>
<dbReference type="PANTHER" id="PTHR43450:SF1">
    <property type="entry name" value="ASPARTATE--TRNA LIGASE, CYTOPLASMIC"/>
    <property type="match status" value="1"/>
</dbReference>
<feature type="binding site" evidence="9">
    <location>
        <position position="351"/>
    </location>
    <ligand>
        <name>Mg(2+)</name>
        <dbReference type="ChEBI" id="CHEBI:18420"/>
        <label>3</label>
    </ligand>
</feature>
<feature type="binding site" evidence="9">
    <location>
        <position position="167"/>
    </location>
    <ligand>
        <name>L-aspartate</name>
        <dbReference type="ChEBI" id="CHEBI:29991"/>
    </ligand>
</feature>
<dbReference type="InterPro" id="IPR004365">
    <property type="entry name" value="NA-bd_OB_tRNA"/>
</dbReference>
<evidence type="ECO:0000313" key="12">
    <source>
        <dbReference type="Proteomes" id="UP000032027"/>
    </source>
</evidence>
<proteinExistence type="inferred from homology"/>
<keyword evidence="6 9" id="KW-0067">ATP-binding</keyword>
<reference evidence="11 12" key="3">
    <citation type="journal article" date="2019" name="Int. J. Syst. Evol. Microbiol.">
        <title>Nitrosopumilus adriaticus sp. nov. and Nitrosopumilus piranensis sp. nov., two ammonia-oxidizing archaea from the Adriatic Sea and members of the class Nitrososphaeria.</title>
        <authorList>
            <person name="Bayer B."/>
            <person name="Vojvoda J."/>
            <person name="Reinthaler T."/>
            <person name="Reyes C."/>
            <person name="Pinto M."/>
            <person name="Herndl G.J."/>
        </authorList>
    </citation>
    <scope>NUCLEOTIDE SEQUENCE [LARGE SCALE GENOMIC DNA]</scope>
    <source>
        <strain evidence="11 12">D3C</strain>
    </source>
</reference>